<dbReference type="PANTHER" id="PTHR47481:SF36">
    <property type="entry name" value="CCHC-TYPE DOMAIN-CONTAINING PROTEIN"/>
    <property type="match status" value="1"/>
</dbReference>
<dbReference type="InterPro" id="IPR054722">
    <property type="entry name" value="PolX-like_BBD"/>
</dbReference>
<keyword evidence="1" id="KW-0645">Protease</keyword>
<dbReference type="InterPro" id="IPR025724">
    <property type="entry name" value="GAG-pre-integrase_dom"/>
</dbReference>
<dbReference type="SUPFAM" id="SSF56672">
    <property type="entry name" value="DNA/RNA polymerases"/>
    <property type="match status" value="1"/>
</dbReference>
<name>A0A8X8WA17_SALSN</name>
<feature type="domain" description="GAG-pre-integrase" evidence="4">
    <location>
        <begin position="293"/>
        <end position="341"/>
    </location>
</feature>
<dbReference type="EMBL" id="PNBA02000019">
    <property type="protein sequence ID" value="KAG6390865.1"/>
    <property type="molecule type" value="Genomic_DNA"/>
</dbReference>
<reference evidence="6" key="1">
    <citation type="submission" date="2018-01" db="EMBL/GenBank/DDBJ databases">
        <authorList>
            <person name="Mao J.F."/>
        </authorList>
    </citation>
    <scope>NUCLEOTIDE SEQUENCE</scope>
    <source>
        <strain evidence="6">Huo1</strain>
        <tissue evidence="6">Leaf</tissue>
    </source>
</reference>
<dbReference type="GO" id="GO:0004190">
    <property type="term" value="F:aspartic-type endopeptidase activity"/>
    <property type="evidence" value="ECO:0007669"/>
    <property type="project" value="UniProtKB-KW"/>
</dbReference>
<evidence type="ECO:0000256" key="2">
    <source>
        <dbReference type="SAM" id="MobiDB-lite"/>
    </source>
</evidence>
<keyword evidence="1" id="KW-0378">Hydrolase</keyword>
<evidence type="ECO:0000313" key="6">
    <source>
        <dbReference type="EMBL" id="KAG6390865.1"/>
    </source>
</evidence>
<dbReference type="Pfam" id="PF13976">
    <property type="entry name" value="gag_pre-integrs"/>
    <property type="match status" value="1"/>
</dbReference>
<dbReference type="Proteomes" id="UP000298416">
    <property type="component" value="Unassembled WGS sequence"/>
</dbReference>
<proteinExistence type="predicted"/>
<dbReference type="InterPro" id="IPR043502">
    <property type="entry name" value="DNA/RNA_pol_sf"/>
</dbReference>
<organism evidence="6">
    <name type="scientific">Salvia splendens</name>
    <name type="common">Scarlet sage</name>
    <dbReference type="NCBI Taxonomy" id="180675"/>
    <lineage>
        <taxon>Eukaryota</taxon>
        <taxon>Viridiplantae</taxon>
        <taxon>Streptophyta</taxon>
        <taxon>Embryophyta</taxon>
        <taxon>Tracheophyta</taxon>
        <taxon>Spermatophyta</taxon>
        <taxon>Magnoliopsida</taxon>
        <taxon>eudicotyledons</taxon>
        <taxon>Gunneridae</taxon>
        <taxon>Pentapetalae</taxon>
        <taxon>asterids</taxon>
        <taxon>lamiids</taxon>
        <taxon>Lamiales</taxon>
        <taxon>Lamiaceae</taxon>
        <taxon>Nepetoideae</taxon>
        <taxon>Mentheae</taxon>
        <taxon>Salviinae</taxon>
        <taxon>Salvia</taxon>
        <taxon>Salvia subgen. Calosphace</taxon>
        <taxon>core Calosphace</taxon>
    </lineage>
</organism>
<keyword evidence="7" id="KW-1185">Reference proteome</keyword>
<accession>A0A8X8WA17</accession>
<gene>
    <name evidence="6" type="ORF">SASPL_148610</name>
</gene>
<dbReference type="Pfam" id="PF07727">
    <property type="entry name" value="RVT_2"/>
    <property type="match status" value="1"/>
</dbReference>
<dbReference type="Pfam" id="PF14223">
    <property type="entry name" value="Retrotran_gag_2"/>
    <property type="match status" value="1"/>
</dbReference>
<reference evidence="6" key="2">
    <citation type="submission" date="2020-08" db="EMBL/GenBank/DDBJ databases">
        <title>Plant Genome Project.</title>
        <authorList>
            <person name="Zhang R.-G."/>
        </authorList>
    </citation>
    <scope>NUCLEOTIDE SEQUENCE</scope>
    <source>
        <strain evidence="6">Huo1</strain>
        <tissue evidence="6">Leaf</tissue>
    </source>
</reference>
<dbReference type="InterPro" id="IPR013103">
    <property type="entry name" value="RVT_2"/>
</dbReference>
<feature type="region of interest" description="Disordered" evidence="2">
    <location>
        <begin position="466"/>
        <end position="500"/>
    </location>
</feature>
<evidence type="ECO:0000256" key="1">
    <source>
        <dbReference type="ARBA" id="ARBA00022750"/>
    </source>
</evidence>
<evidence type="ECO:0000259" key="4">
    <source>
        <dbReference type="Pfam" id="PF13976"/>
    </source>
</evidence>
<evidence type="ECO:0000313" key="7">
    <source>
        <dbReference type="Proteomes" id="UP000298416"/>
    </source>
</evidence>
<comment type="caution">
    <text evidence="6">The sequence shown here is derived from an EMBL/GenBank/DDBJ whole genome shotgun (WGS) entry which is preliminary data.</text>
</comment>
<keyword evidence="1" id="KW-0064">Aspartyl protease</keyword>
<feature type="compositionally biased region" description="Polar residues" evidence="2">
    <location>
        <begin position="470"/>
        <end position="483"/>
    </location>
</feature>
<protein>
    <submittedName>
        <fullName evidence="6">Uncharacterized protein</fullName>
    </submittedName>
</protein>
<dbReference type="Pfam" id="PF22936">
    <property type="entry name" value="Pol_BBD"/>
    <property type="match status" value="1"/>
</dbReference>
<feature type="domain" description="Retrovirus-related Pol polyprotein from transposon TNT 1-94-like beta-barrel" evidence="5">
    <location>
        <begin position="200"/>
        <end position="276"/>
    </location>
</feature>
<sequence length="676" mass="75962">MEAYLQGQDLWNFISGEDVLPEDTPQNGEARRKWKIKCGKALFALRTSISKDYIEHVLNVQSPKEVWETLDRLFTQKNMMRLQFLENELAGTIQNKLTISEYFLKVKSLCSEISELDAEGVVKEARLHRYLIRGLCDEFMPFISSIQGQSSSRAEEVLYAKDKGKSKFTAKSPSAVDKVPKPVSDADTRANVSIDYNYEWIIDSGYSHHATGNDSLLSCVRPHNQKKVIVTADNSLHPVVNERQFCIEKDVSLDDVYHVSGLKKNLASVSQIADSGRFTANEAYIEKTSQYANATLRHARLGHVGFQLLHKISEKKLLEGVPQFKKIYPDVVCFGCQYGKSHRLPFSNSKNKASAVLQLIHSDLMGPQKHQVIVAIRVMCSGNSVRELCCESVTFVARTKLERRQNDVFLLAMSLTGKDGVWIQKQRKSLSLVMLCDEISSDHIGANDKSITADLLPVCGDAESNDKRSITTSSGENVQQSETIEAGARRSDRQRRPPTHLADYEVEVNLSSMIYAFLMGESCDDEPKSYDDAIDDPKWKTSSSCIMVLLYVDDMIITSYDDTEITRLQEALSVHFDMKSLGGVSCFLGLEVTKSDGFFVSQQGYASNLLDRFRMRDSKPMTTPMESYLKLAKDEGKLLEDATLFCQLVGSLFYLSITRPGISFSIRVISQFMGEP</sequence>
<dbReference type="PANTHER" id="PTHR47481">
    <property type="match status" value="1"/>
</dbReference>
<evidence type="ECO:0000259" key="5">
    <source>
        <dbReference type="Pfam" id="PF22936"/>
    </source>
</evidence>
<dbReference type="AlphaFoldDB" id="A0A8X8WA17"/>
<evidence type="ECO:0000259" key="3">
    <source>
        <dbReference type="Pfam" id="PF07727"/>
    </source>
</evidence>
<feature type="domain" description="Reverse transcriptase Ty1/copia-type" evidence="3">
    <location>
        <begin position="543"/>
        <end position="626"/>
    </location>
</feature>